<dbReference type="GO" id="GO:0005975">
    <property type="term" value="P:carbohydrate metabolic process"/>
    <property type="evidence" value="ECO:0007669"/>
    <property type="project" value="InterPro"/>
</dbReference>
<dbReference type="InterPro" id="IPR004276">
    <property type="entry name" value="GlycoTrans_28_N"/>
</dbReference>
<dbReference type="GO" id="GO:0016758">
    <property type="term" value="F:hexosyltransferase activity"/>
    <property type="evidence" value="ECO:0007669"/>
    <property type="project" value="InterPro"/>
</dbReference>
<feature type="non-terminal residue" evidence="2">
    <location>
        <position position="71"/>
    </location>
</feature>
<sequence>MYQSTTRSVRPIPRLNIVIQVVGTRGDVQPLIAYGLELTKHNHRVRIATHATHKDLVKQNQLEFYPLASDP</sequence>
<dbReference type="EMBL" id="CAJOBI010029074">
    <property type="protein sequence ID" value="CAF4262742.1"/>
    <property type="molecule type" value="Genomic_DNA"/>
</dbReference>
<dbReference type="Gene3D" id="3.40.50.2000">
    <property type="entry name" value="Glycogen Phosphorylase B"/>
    <property type="match status" value="1"/>
</dbReference>
<dbReference type="Proteomes" id="UP000676336">
    <property type="component" value="Unassembled WGS sequence"/>
</dbReference>
<comment type="caution">
    <text evidence="2">The sequence shown here is derived from an EMBL/GenBank/DDBJ whole genome shotgun (WGS) entry which is preliminary data.</text>
</comment>
<protein>
    <recommendedName>
        <fullName evidence="1">Glycosyltransferase family 28 N-terminal domain-containing protein</fullName>
    </recommendedName>
</protein>
<dbReference type="InterPro" id="IPR050426">
    <property type="entry name" value="Glycosyltransferase_28"/>
</dbReference>
<gene>
    <name evidence="2" type="ORF">SMN809_LOCUS24488</name>
</gene>
<dbReference type="Pfam" id="PF03033">
    <property type="entry name" value="Glyco_transf_28"/>
    <property type="match status" value="1"/>
</dbReference>
<organism evidence="2 3">
    <name type="scientific">Rotaria magnacalcarata</name>
    <dbReference type="NCBI Taxonomy" id="392030"/>
    <lineage>
        <taxon>Eukaryota</taxon>
        <taxon>Metazoa</taxon>
        <taxon>Spiralia</taxon>
        <taxon>Gnathifera</taxon>
        <taxon>Rotifera</taxon>
        <taxon>Eurotatoria</taxon>
        <taxon>Bdelloidea</taxon>
        <taxon>Philodinida</taxon>
        <taxon>Philodinidae</taxon>
        <taxon>Rotaria</taxon>
    </lineage>
</organism>
<dbReference type="AlphaFoldDB" id="A0A8S2TI03"/>
<dbReference type="SUPFAM" id="SSF53756">
    <property type="entry name" value="UDP-Glycosyltransferase/glycogen phosphorylase"/>
    <property type="match status" value="1"/>
</dbReference>
<evidence type="ECO:0000259" key="1">
    <source>
        <dbReference type="Pfam" id="PF03033"/>
    </source>
</evidence>
<reference evidence="2" key="1">
    <citation type="submission" date="2021-02" db="EMBL/GenBank/DDBJ databases">
        <authorList>
            <person name="Nowell W R."/>
        </authorList>
    </citation>
    <scope>NUCLEOTIDE SEQUENCE</scope>
</reference>
<name>A0A8S2TI03_9BILA</name>
<evidence type="ECO:0000313" key="2">
    <source>
        <dbReference type="EMBL" id="CAF4262742.1"/>
    </source>
</evidence>
<feature type="domain" description="Glycosyltransferase family 28 N-terminal" evidence="1">
    <location>
        <begin position="17"/>
        <end position="70"/>
    </location>
</feature>
<accession>A0A8S2TI03</accession>
<evidence type="ECO:0000313" key="3">
    <source>
        <dbReference type="Proteomes" id="UP000676336"/>
    </source>
</evidence>
<proteinExistence type="predicted"/>
<dbReference type="PANTHER" id="PTHR48050">
    <property type="entry name" value="STEROL 3-BETA-GLUCOSYLTRANSFERASE"/>
    <property type="match status" value="1"/>
</dbReference>
<dbReference type="PANTHER" id="PTHR48050:SF13">
    <property type="entry name" value="STEROL 3-BETA-GLUCOSYLTRANSFERASE UGT80A2"/>
    <property type="match status" value="1"/>
</dbReference>